<dbReference type="AlphaFoldDB" id="A0A3N4LTT2"/>
<protein>
    <submittedName>
        <fullName evidence="2">Uncharacterized protein</fullName>
    </submittedName>
</protein>
<gene>
    <name evidence="2" type="ORF">L211DRAFT_900987</name>
</gene>
<proteinExistence type="predicted"/>
<evidence type="ECO:0000256" key="1">
    <source>
        <dbReference type="SAM" id="MobiDB-lite"/>
    </source>
</evidence>
<keyword evidence="3" id="KW-1185">Reference proteome</keyword>
<organism evidence="2 3">
    <name type="scientific">Terfezia boudieri ATCC MYA-4762</name>
    <dbReference type="NCBI Taxonomy" id="1051890"/>
    <lineage>
        <taxon>Eukaryota</taxon>
        <taxon>Fungi</taxon>
        <taxon>Dikarya</taxon>
        <taxon>Ascomycota</taxon>
        <taxon>Pezizomycotina</taxon>
        <taxon>Pezizomycetes</taxon>
        <taxon>Pezizales</taxon>
        <taxon>Pezizaceae</taxon>
        <taxon>Terfezia</taxon>
    </lineage>
</organism>
<feature type="region of interest" description="Disordered" evidence="1">
    <location>
        <begin position="306"/>
        <end position="404"/>
    </location>
</feature>
<accession>A0A3N4LTT2</accession>
<dbReference type="InParanoid" id="A0A3N4LTT2"/>
<feature type="compositionally biased region" description="Basic residues" evidence="1">
    <location>
        <begin position="392"/>
        <end position="404"/>
    </location>
</feature>
<feature type="compositionally biased region" description="Basic residues" evidence="1">
    <location>
        <begin position="325"/>
        <end position="348"/>
    </location>
</feature>
<reference evidence="2 3" key="1">
    <citation type="journal article" date="2018" name="Nat. Ecol. Evol.">
        <title>Pezizomycetes genomes reveal the molecular basis of ectomycorrhizal truffle lifestyle.</title>
        <authorList>
            <person name="Murat C."/>
            <person name="Payen T."/>
            <person name="Noel B."/>
            <person name="Kuo A."/>
            <person name="Morin E."/>
            <person name="Chen J."/>
            <person name="Kohler A."/>
            <person name="Krizsan K."/>
            <person name="Balestrini R."/>
            <person name="Da Silva C."/>
            <person name="Montanini B."/>
            <person name="Hainaut M."/>
            <person name="Levati E."/>
            <person name="Barry K.W."/>
            <person name="Belfiori B."/>
            <person name="Cichocki N."/>
            <person name="Clum A."/>
            <person name="Dockter R.B."/>
            <person name="Fauchery L."/>
            <person name="Guy J."/>
            <person name="Iotti M."/>
            <person name="Le Tacon F."/>
            <person name="Lindquist E.A."/>
            <person name="Lipzen A."/>
            <person name="Malagnac F."/>
            <person name="Mello A."/>
            <person name="Molinier V."/>
            <person name="Miyauchi S."/>
            <person name="Poulain J."/>
            <person name="Riccioni C."/>
            <person name="Rubini A."/>
            <person name="Sitrit Y."/>
            <person name="Splivallo R."/>
            <person name="Traeger S."/>
            <person name="Wang M."/>
            <person name="Zifcakova L."/>
            <person name="Wipf D."/>
            <person name="Zambonelli A."/>
            <person name="Paolocci F."/>
            <person name="Nowrousian M."/>
            <person name="Ottonello S."/>
            <person name="Baldrian P."/>
            <person name="Spatafora J.W."/>
            <person name="Henrissat B."/>
            <person name="Nagy L.G."/>
            <person name="Aury J.M."/>
            <person name="Wincker P."/>
            <person name="Grigoriev I.V."/>
            <person name="Bonfante P."/>
            <person name="Martin F.M."/>
        </authorList>
    </citation>
    <scope>NUCLEOTIDE SEQUENCE [LARGE SCALE GENOMIC DNA]</scope>
    <source>
        <strain evidence="2 3">ATCC MYA-4762</strain>
    </source>
</reference>
<feature type="compositionally biased region" description="Polar residues" evidence="1">
    <location>
        <begin position="1"/>
        <end position="15"/>
    </location>
</feature>
<feature type="compositionally biased region" description="Basic and acidic residues" evidence="1">
    <location>
        <begin position="116"/>
        <end position="126"/>
    </location>
</feature>
<name>A0A3N4LTT2_9PEZI</name>
<sequence length="473" mass="51349">MGARSSRNVWGTQITTKHRTTAAGKGSQGLGSGSGNPQVWADAFAESLMDETAVKYPKRSIGLKLKNILRFSSQERQEVVLPAPYVERGKNGRTTPANPVPPAVAGDGSAQATTEVPKDNLKKDRAGSINTFGSTRSPVEVPKRSSSLGKCSLERPKLDSTLVGNSAYAARPLTEPPHTEPVVNLPFEELSIRHQISALRARAKITSGTFTCASPAALSVSPIGNPYLPYGMGREPGISPYSTIFTNTTNTAEDSEATTATGSENCSSASISLGKVSPLKELEQNQANGDSSKALIDPRDRAGYLYTSFQGIPDPDSSVTERYKQRQHHKHRQKYMPKRKASKGKGKAKATSPDLAGLGVNGKTQNHGTSVDKDDGHTSTSRQSTPSERRRQSSRRSSKRSKARRVACPPEIFCALVWLDGQVPYSTDSEEVEEDRMKPWERELQAELRLGGKAGKAARKVYVLGRSWTRNWL</sequence>
<dbReference type="EMBL" id="ML121535">
    <property type="protein sequence ID" value="RPB26220.1"/>
    <property type="molecule type" value="Genomic_DNA"/>
</dbReference>
<dbReference type="Proteomes" id="UP000267821">
    <property type="component" value="Unassembled WGS sequence"/>
</dbReference>
<evidence type="ECO:0000313" key="3">
    <source>
        <dbReference type="Proteomes" id="UP000267821"/>
    </source>
</evidence>
<feature type="region of interest" description="Disordered" evidence="1">
    <location>
        <begin position="90"/>
        <end position="151"/>
    </location>
</feature>
<feature type="compositionally biased region" description="Polar residues" evidence="1">
    <location>
        <begin position="128"/>
        <end position="137"/>
    </location>
</feature>
<dbReference type="OrthoDB" id="5406787at2759"/>
<feature type="region of interest" description="Disordered" evidence="1">
    <location>
        <begin position="1"/>
        <end position="38"/>
    </location>
</feature>
<evidence type="ECO:0000313" key="2">
    <source>
        <dbReference type="EMBL" id="RPB26220.1"/>
    </source>
</evidence>